<sequence>MVRYSKVQKQVLALYKAFMKEAQARPGLADYIRSEFKKNSVIPKTNTIQIEQVYRRGLRQLKTLQRQDVKGVGVFTKSTSESQKPNKD</sequence>
<feature type="domain" description="Complex 1 LYR protein" evidence="5">
    <location>
        <begin position="9"/>
        <end position="62"/>
    </location>
</feature>
<keyword evidence="2" id="KW-0496">Mitochondrion</keyword>
<protein>
    <recommendedName>
        <fullName evidence="5">Complex 1 LYR protein domain-containing protein</fullName>
    </recommendedName>
</protein>
<evidence type="ECO:0000256" key="3">
    <source>
        <dbReference type="ARBA" id="ARBA00023186"/>
    </source>
</evidence>
<dbReference type="AlphaFoldDB" id="A0A9D4QUW7"/>
<evidence type="ECO:0000256" key="2">
    <source>
        <dbReference type="ARBA" id="ARBA00023128"/>
    </source>
</evidence>
<gene>
    <name evidence="6" type="ORF">DPMN_086652</name>
</gene>
<comment type="caution">
    <text evidence="6">The sequence shown here is derived from an EMBL/GenBank/DDBJ whole genome shotgun (WGS) entry which is preliminary data.</text>
</comment>
<proteinExistence type="inferred from homology"/>
<comment type="subcellular location">
    <subcellularLocation>
        <location evidence="1">Mitochondrion matrix</location>
    </subcellularLocation>
</comment>
<dbReference type="GO" id="GO:0005759">
    <property type="term" value="C:mitochondrial matrix"/>
    <property type="evidence" value="ECO:0007669"/>
    <property type="project" value="UniProtKB-SubCell"/>
</dbReference>
<dbReference type="EMBL" id="JAIWYP010000003">
    <property type="protein sequence ID" value="KAH3844394.1"/>
    <property type="molecule type" value="Genomic_DNA"/>
</dbReference>
<dbReference type="PANTHER" id="PTHR47046">
    <property type="entry name" value="SUCCINATE DEHYDROGENASE ASSEMBLY FACTOR 1, MITOCHONDRIAL"/>
    <property type="match status" value="1"/>
</dbReference>
<comment type="similarity">
    <text evidence="4">Belongs to the complex I LYR family. SDHAF1 subfamily.</text>
</comment>
<dbReference type="InterPro" id="IPR052687">
    <property type="entry name" value="SDHAF1"/>
</dbReference>
<dbReference type="InterPro" id="IPR008011">
    <property type="entry name" value="Complex1_LYR_dom"/>
</dbReference>
<organism evidence="6 7">
    <name type="scientific">Dreissena polymorpha</name>
    <name type="common">Zebra mussel</name>
    <name type="synonym">Mytilus polymorpha</name>
    <dbReference type="NCBI Taxonomy" id="45954"/>
    <lineage>
        <taxon>Eukaryota</taxon>
        <taxon>Metazoa</taxon>
        <taxon>Spiralia</taxon>
        <taxon>Lophotrochozoa</taxon>
        <taxon>Mollusca</taxon>
        <taxon>Bivalvia</taxon>
        <taxon>Autobranchia</taxon>
        <taxon>Heteroconchia</taxon>
        <taxon>Euheterodonta</taxon>
        <taxon>Imparidentia</taxon>
        <taxon>Neoheterodontei</taxon>
        <taxon>Myida</taxon>
        <taxon>Dreissenoidea</taxon>
        <taxon>Dreissenidae</taxon>
        <taxon>Dreissena</taxon>
    </lineage>
</organism>
<evidence type="ECO:0000313" key="7">
    <source>
        <dbReference type="Proteomes" id="UP000828390"/>
    </source>
</evidence>
<dbReference type="CDD" id="cd20268">
    <property type="entry name" value="Complex1_LYR_SDHAF1_LYRM8"/>
    <property type="match status" value="1"/>
</dbReference>
<dbReference type="Pfam" id="PF05347">
    <property type="entry name" value="Complex1_LYR"/>
    <property type="match status" value="1"/>
</dbReference>
<keyword evidence="7" id="KW-1185">Reference proteome</keyword>
<evidence type="ECO:0000256" key="1">
    <source>
        <dbReference type="ARBA" id="ARBA00004305"/>
    </source>
</evidence>
<dbReference type="Proteomes" id="UP000828390">
    <property type="component" value="Unassembled WGS sequence"/>
</dbReference>
<reference evidence="6" key="1">
    <citation type="journal article" date="2019" name="bioRxiv">
        <title>The Genome of the Zebra Mussel, Dreissena polymorpha: A Resource for Invasive Species Research.</title>
        <authorList>
            <person name="McCartney M.A."/>
            <person name="Auch B."/>
            <person name="Kono T."/>
            <person name="Mallez S."/>
            <person name="Zhang Y."/>
            <person name="Obille A."/>
            <person name="Becker A."/>
            <person name="Abrahante J.E."/>
            <person name="Garbe J."/>
            <person name="Badalamenti J.P."/>
            <person name="Herman A."/>
            <person name="Mangelson H."/>
            <person name="Liachko I."/>
            <person name="Sullivan S."/>
            <person name="Sone E.D."/>
            <person name="Koren S."/>
            <person name="Silverstein K.A.T."/>
            <person name="Beckman K.B."/>
            <person name="Gohl D.M."/>
        </authorList>
    </citation>
    <scope>NUCLEOTIDE SEQUENCE</scope>
    <source>
        <strain evidence="6">Duluth1</strain>
        <tissue evidence="6">Whole animal</tissue>
    </source>
</reference>
<evidence type="ECO:0000259" key="5">
    <source>
        <dbReference type="Pfam" id="PF05347"/>
    </source>
</evidence>
<dbReference type="GO" id="GO:0034553">
    <property type="term" value="P:mitochondrial respiratory chain complex II assembly"/>
    <property type="evidence" value="ECO:0007669"/>
    <property type="project" value="InterPro"/>
</dbReference>
<evidence type="ECO:0000313" key="6">
    <source>
        <dbReference type="EMBL" id="KAH3844394.1"/>
    </source>
</evidence>
<accession>A0A9D4QUW7</accession>
<dbReference type="InterPro" id="IPR045295">
    <property type="entry name" value="Complex1_LYR_SDHAF1_LYRM8"/>
</dbReference>
<reference evidence="6" key="2">
    <citation type="submission" date="2020-11" db="EMBL/GenBank/DDBJ databases">
        <authorList>
            <person name="McCartney M.A."/>
            <person name="Auch B."/>
            <person name="Kono T."/>
            <person name="Mallez S."/>
            <person name="Becker A."/>
            <person name="Gohl D.M."/>
            <person name="Silverstein K.A.T."/>
            <person name="Koren S."/>
            <person name="Bechman K.B."/>
            <person name="Herman A."/>
            <person name="Abrahante J.E."/>
            <person name="Garbe J."/>
        </authorList>
    </citation>
    <scope>NUCLEOTIDE SEQUENCE</scope>
    <source>
        <strain evidence="6">Duluth1</strain>
        <tissue evidence="6">Whole animal</tissue>
    </source>
</reference>
<keyword evidence="3" id="KW-0143">Chaperone</keyword>
<name>A0A9D4QUW7_DREPO</name>
<evidence type="ECO:0000256" key="4">
    <source>
        <dbReference type="ARBA" id="ARBA00025715"/>
    </source>
</evidence>
<dbReference type="PANTHER" id="PTHR47046:SF1">
    <property type="entry name" value="SUCCINATE DEHYDROGENASE ASSEMBLY FACTOR 1, MITOCHONDRIAL"/>
    <property type="match status" value="1"/>
</dbReference>